<dbReference type="InterPro" id="IPR029510">
    <property type="entry name" value="Ald_DH_CS_GLU"/>
</dbReference>
<dbReference type="SUPFAM" id="SSF53720">
    <property type="entry name" value="ALDH-like"/>
    <property type="match status" value="1"/>
</dbReference>
<evidence type="ECO:0000256" key="1">
    <source>
        <dbReference type="ARBA" id="ARBA00009986"/>
    </source>
</evidence>
<keyword evidence="2 4" id="KW-0560">Oxidoreductase</keyword>
<protein>
    <submittedName>
        <fullName evidence="6">Aldehyde dehydrogenase</fullName>
        <ecNumber evidence="6">1.2.1.3</ecNumber>
        <ecNumber evidence="6">1.2.1.5</ecNumber>
    </submittedName>
</protein>
<feature type="active site" evidence="3">
    <location>
        <position position="264"/>
    </location>
</feature>
<dbReference type="EC" id="1.2.1.3" evidence="6"/>
<proteinExistence type="inferred from homology"/>
<dbReference type="PANTHER" id="PTHR11699">
    <property type="entry name" value="ALDEHYDE DEHYDROGENASE-RELATED"/>
    <property type="match status" value="1"/>
</dbReference>
<dbReference type="eggNOG" id="COG1012">
    <property type="taxonomic scope" value="Bacteria"/>
</dbReference>
<reference evidence="6 7" key="1">
    <citation type="submission" date="2016-04" db="EMBL/GenBank/DDBJ databases">
        <authorList>
            <consortium name="Pathogen Informatics"/>
        </authorList>
    </citation>
    <scope>NUCLEOTIDE SEQUENCE [LARGE SCALE GENOMIC DNA]</scope>
    <source>
        <strain evidence="6 7">H044680328</strain>
    </source>
</reference>
<dbReference type="FunFam" id="3.40.309.10:FF:000012">
    <property type="entry name" value="Betaine aldehyde dehydrogenase"/>
    <property type="match status" value="1"/>
</dbReference>
<dbReference type="EC" id="1.2.1.5" evidence="6"/>
<dbReference type="RefSeq" id="WP_063492173.1">
    <property type="nucleotide sequence ID" value="NZ_CP016340.1"/>
</dbReference>
<accession>A0A157QNP2</accession>
<name>A0A157QNP2_9BORD</name>
<evidence type="ECO:0000256" key="3">
    <source>
        <dbReference type="PROSITE-ProRule" id="PRU10007"/>
    </source>
</evidence>
<evidence type="ECO:0000259" key="5">
    <source>
        <dbReference type="Pfam" id="PF00171"/>
    </source>
</evidence>
<evidence type="ECO:0000313" key="6">
    <source>
        <dbReference type="EMBL" id="SAI72090.1"/>
    </source>
</evidence>
<keyword evidence="7" id="KW-1185">Reference proteome</keyword>
<dbReference type="InterPro" id="IPR015590">
    <property type="entry name" value="Aldehyde_DH_dom"/>
</dbReference>
<dbReference type="PROSITE" id="PS00687">
    <property type="entry name" value="ALDEHYDE_DEHYDR_GLU"/>
    <property type="match status" value="1"/>
</dbReference>
<organism evidence="6 7">
    <name type="scientific">Bordetella trematum</name>
    <dbReference type="NCBI Taxonomy" id="123899"/>
    <lineage>
        <taxon>Bacteria</taxon>
        <taxon>Pseudomonadati</taxon>
        <taxon>Pseudomonadota</taxon>
        <taxon>Betaproteobacteria</taxon>
        <taxon>Burkholderiales</taxon>
        <taxon>Alcaligenaceae</taxon>
        <taxon>Bordetella</taxon>
    </lineage>
</organism>
<dbReference type="AlphaFoldDB" id="A0A157QNP2"/>
<dbReference type="STRING" id="123899.SAMEA3906487_03042"/>
<dbReference type="PROSITE" id="PS00070">
    <property type="entry name" value="ALDEHYDE_DEHYDR_CYS"/>
    <property type="match status" value="1"/>
</dbReference>
<dbReference type="PATRIC" id="fig|123899.6.peg.3036"/>
<dbReference type="InterPro" id="IPR016162">
    <property type="entry name" value="Ald_DH_N"/>
</dbReference>
<dbReference type="CDD" id="cd07112">
    <property type="entry name" value="ALDH_GABALDH-PuuC"/>
    <property type="match status" value="1"/>
</dbReference>
<dbReference type="GeneID" id="56589710"/>
<dbReference type="OrthoDB" id="6187633at2"/>
<dbReference type="InterPro" id="IPR016160">
    <property type="entry name" value="Ald_DH_CS_CYS"/>
</dbReference>
<dbReference type="KEGG" id="btrm:SAMEA390648703042"/>
<sequence>MSTLADWEARAKTLRLREQAYIDGQWVDGGETPIDAINPATGQRLARVAACSEADIDRAVAAARRAFEAGVWSRMARRERKACLLRLAELIRANAEELALIETLDMGKPISDTLAYDIPEAATTYAWYAEAIDKQYDEIAPTNEDALATITREPVGVVAAVVPWNYPLLMASWKVAPALAAGNSVILKPAEQSSLTALKLAELAEAAGIPAGVFNVTPGTGPVAGRALGLHPDVDCLAFTGSTATGKRFMEYSGQSNLKQVWLECGGKSPHIIFEDCPDLERAALAAAIGIFNNQGEVCIAGSRLYVHRGIYDAFMQKLEAWAAKMQPGNPLDPASMMGAIIDERQLARVLQYVDSGKREGARLRVGGQQVRHDSGGYYVEPTIFECASEDLTIIREEIFGPVLAVTPFDTEEEVLAMANRSQYGLGSGLWTADLSRAHRMARRLRAGLVWVNCYFDGDISVPFGGVKQSGFGRDKSLHALDKYTTLKSTWFKL</sequence>
<dbReference type="EMBL" id="LT546645">
    <property type="protein sequence ID" value="SAI72090.1"/>
    <property type="molecule type" value="Genomic_DNA"/>
</dbReference>
<dbReference type="Gene3D" id="3.40.605.10">
    <property type="entry name" value="Aldehyde Dehydrogenase, Chain A, domain 1"/>
    <property type="match status" value="1"/>
</dbReference>
<gene>
    <name evidence="6" type="primary">aldH</name>
    <name evidence="6" type="ORF">SAMEA3906487_03042</name>
</gene>
<feature type="domain" description="Aldehyde dehydrogenase" evidence="5">
    <location>
        <begin position="26"/>
        <end position="489"/>
    </location>
</feature>
<evidence type="ECO:0000256" key="4">
    <source>
        <dbReference type="RuleBase" id="RU003345"/>
    </source>
</evidence>
<dbReference type="InterPro" id="IPR016163">
    <property type="entry name" value="Ald_DH_C"/>
</dbReference>
<dbReference type="GO" id="GO:0004029">
    <property type="term" value="F:aldehyde dehydrogenase (NAD+) activity"/>
    <property type="evidence" value="ECO:0007669"/>
    <property type="project" value="UniProtKB-EC"/>
</dbReference>
<dbReference type="Pfam" id="PF00171">
    <property type="entry name" value="Aldedh"/>
    <property type="match status" value="1"/>
</dbReference>
<evidence type="ECO:0000256" key="2">
    <source>
        <dbReference type="ARBA" id="ARBA00023002"/>
    </source>
</evidence>
<comment type="similarity">
    <text evidence="1 4">Belongs to the aldehyde dehydrogenase family.</text>
</comment>
<dbReference type="Proteomes" id="UP000076825">
    <property type="component" value="Chromosome 1"/>
</dbReference>
<dbReference type="FunFam" id="3.40.605.10:FF:000001">
    <property type="entry name" value="Aldehyde dehydrogenase 1"/>
    <property type="match status" value="1"/>
</dbReference>
<dbReference type="FunFam" id="3.40.605.10:FF:000026">
    <property type="entry name" value="Aldehyde dehydrogenase, putative"/>
    <property type="match status" value="1"/>
</dbReference>
<evidence type="ECO:0000313" key="7">
    <source>
        <dbReference type="Proteomes" id="UP000076825"/>
    </source>
</evidence>
<dbReference type="Gene3D" id="3.40.309.10">
    <property type="entry name" value="Aldehyde Dehydrogenase, Chain A, domain 2"/>
    <property type="match status" value="1"/>
</dbReference>
<dbReference type="InterPro" id="IPR016161">
    <property type="entry name" value="Ald_DH/histidinol_DH"/>
</dbReference>